<feature type="non-terminal residue" evidence="4">
    <location>
        <position position="545"/>
    </location>
</feature>
<dbReference type="Gene3D" id="3.90.210.10">
    <property type="entry name" value="Heat-Labile Enterotoxin, subunit A"/>
    <property type="match status" value="1"/>
</dbReference>
<evidence type="ECO:0000313" key="5">
    <source>
        <dbReference type="Proteomes" id="UP000243081"/>
    </source>
</evidence>
<dbReference type="OrthoDB" id="4868762at2759"/>
<comment type="caution">
    <text evidence="4">The sequence shown here is derived from an EMBL/GenBank/DDBJ whole genome shotgun (WGS) entry which is preliminary data.</text>
</comment>
<gene>
    <name evidence="4" type="ORF">LLEC1_06554</name>
</gene>
<feature type="region of interest" description="Disordered" evidence="1">
    <location>
        <begin position="252"/>
        <end position="280"/>
    </location>
</feature>
<feature type="signal peptide" evidence="2">
    <location>
        <begin position="1"/>
        <end position="18"/>
    </location>
</feature>
<keyword evidence="2" id="KW-0732">Signal</keyword>
<reference evidence="4 5" key="1">
    <citation type="submission" date="2016-03" db="EMBL/GenBank/DDBJ databases">
        <title>Fine-scale spatial genetic structure of a fungal parasite of coffee scale insects.</title>
        <authorList>
            <person name="Jackson D."/>
            <person name="Zemenick K.A."/>
            <person name="Malloure B."/>
            <person name="Quandt C.A."/>
            <person name="James T.Y."/>
        </authorList>
    </citation>
    <scope>NUCLEOTIDE SEQUENCE [LARGE SCALE GENOMIC DNA]</scope>
    <source>
        <strain evidence="4 5">UM487</strain>
    </source>
</reference>
<dbReference type="EMBL" id="LUKN01001397">
    <property type="protein sequence ID" value="OAR01068.1"/>
    <property type="molecule type" value="Genomic_DNA"/>
</dbReference>
<organism evidence="4 5">
    <name type="scientific">Cordyceps confragosa</name>
    <name type="common">Lecanicillium lecanii</name>
    <dbReference type="NCBI Taxonomy" id="2714763"/>
    <lineage>
        <taxon>Eukaryota</taxon>
        <taxon>Fungi</taxon>
        <taxon>Dikarya</taxon>
        <taxon>Ascomycota</taxon>
        <taxon>Pezizomycotina</taxon>
        <taxon>Sordariomycetes</taxon>
        <taxon>Hypocreomycetidae</taxon>
        <taxon>Hypocreales</taxon>
        <taxon>Cordycipitaceae</taxon>
        <taxon>Akanthomyces</taxon>
    </lineage>
</organism>
<name>A0A179IEM4_CORDF</name>
<feature type="chain" id="PRO_5008104383" description="Pierisin-like domain-containing protein" evidence="2">
    <location>
        <begin position="19"/>
        <end position="545"/>
    </location>
</feature>
<dbReference type="Proteomes" id="UP000243081">
    <property type="component" value="Unassembled WGS sequence"/>
</dbReference>
<dbReference type="InterPro" id="IPR054695">
    <property type="entry name" value="Pierisin-like_dom"/>
</dbReference>
<evidence type="ECO:0000259" key="3">
    <source>
        <dbReference type="Pfam" id="PF22596"/>
    </source>
</evidence>
<dbReference type="OMA" id="QDKERDW"/>
<evidence type="ECO:0000256" key="1">
    <source>
        <dbReference type="SAM" id="MobiDB-lite"/>
    </source>
</evidence>
<dbReference type="AlphaFoldDB" id="A0A179IEM4"/>
<sequence>MKALQLVALFALSAVAAPQSPNVPDADESHVVSVDGVEVEGNIIIKPIFDILSYRNGRVGALSGEARDSDRSAETGPPVTVSAVEASEAKIPGLEEYGLFYRADPRPYSEIFQSGFTPQGNDMSLQHHLSFAGNSGFVSVSRSPSAAGTSALGRTDAKVEKIYIYAIAPEGMPDGYWVPGIFPPQRNPAVRRKLEFVVAGPVAGQNIAFAYEVSRGNPAATGNKIMNEYYHAKSLPACSGRKRTLCDPAKAVAGAGPNETKGNKRQGGSRVEPGRSRRRTTTTFRFRSNVGPGLSLFFQKLTPYAHDALDYVKKCDSAICHSLAWFDNSIKNVQRWIGGERVPETGMNELQLKIICWLRGEDAYPNSVGDACLRLKAKQDRPKRGAADLRIEGLNQVLRACEAAKDTASMSDEAQFEMLQRCDAFRNRAAELDLLVTEAAARAGEGIKAVVAGNGGSVPASAAAENGTATVEAMEVMGLYGELFEDDLALSGSEPCWSAAGLQSSKPPGWELVSSALVYYDENGAAKGSCRACEKEDKWALRCSS</sequence>
<proteinExistence type="predicted"/>
<dbReference type="SUPFAM" id="SSF56399">
    <property type="entry name" value="ADP-ribosylation"/>
    <property type="match status" value="1"/>
</dbReference>
<keyword evidence="5" id="KW-1185">Reference proteome</keyword>
<feature type="domain" description="Pierisin-like" evidence="3">
    <location>
        <begin position="101"/>
        <end position="215"/>
    </location>
</feature>
<accession>A0A179IEM4</accession>
<dbReference type="Pfam" id="PF22596">
    <property type="entry name" value="Scabin-like"/>
    <property type="match status" value="1"/>
</dbReference>
<evidence type="ECO:0000256" key="2">
    <source>
        <dbReference type="SAM" id="SignalP"/>
    </source>
</evidence>
<evidence type="ECO:0000313" key="4">
    <source>
        <dbReference type="EMBL" id="OAR01068.1"/>
    </source>
</evidence>
<protein>
    <recommendedName>
        <fullName evidence="3">Pierisin-like domain-containing protein</fullName>
    </recommendedName>
</protein>